<keyword evidence="11 18" id="KW-0675">Receptor</keyword>
<evidence type="ECO:0000256" key="2">
    <source>
        <dbReference type="ARBA" id="ARBA00006531"/>
    </source>
</evidence>
<dbReference type="PANTHER" id="PTHR47904:SF1">
    <property type="entry name" value="NATURAL CYTOTOXICITY TRIGGERING RECEPTOR 3"/>
    <property type="match status" value="1"/>
</dbReference>
<dbReference type="SMR" id="A0A8A9WQH2"/>
<keyword evidence="7" id="KW-0391">Immunity</keyword>
<feature type="chain" id="PRO_5032311987" description="Natural cytotoxicity triggering receptor 3" evidence="16">
    <location>
        <begin position="19"/>
        <end position="170"/>
    </location>
</feature>
<evidence type="ECO:0000259" key="17">
    <source>
        <dbReference type="PROSITE" id="PS50835"/>
    </source>
</evidence>
<dbReference type="InterPro" id="IPR007110">
    <property type="entry name" value="Ig-like_dom"/>
</dbReference>
<evidence type="ECO:0000313" key="18">
    <source>
        <dbReference type="EMBL" id="QTT61904.1"/>
    </source>
</evidence>
<dbReference type="InterPro" id="IPR043226">
    <property type="entry name" value="NCR3"/>
</dbReference>
<feature type="transmembrane region" description="Helical" evidence="15">
    <location>
        <begin position="143"/>
        <end position="169"/>
    </location>
</feature>
<protein>
    <recommendedName>
        <fullName evidence="3">Natural cytotoxicity triggering receptor 3</fullName>
    </recommendedName>
    <alternativeName>
        <fullName evidence="14">Natural killer cell p30-related protein</fullName>
    </alternativeName>
</protein>
<name>A0A8A9WQH2_GINCI</name>
<sequence>MNTIGLLWTSILLLTTDASKFQVYQEPLYIEATEGETAHFLCTYNASHDQVVGAFSWHKDIKNGTGDAKVTNKSAKFLGRIIQVDRPSFRTNGNASIAITNLKQDDSGIYYCQVILFFEEEFGPGTRLTVKCRQPLMSSRRSLLWQMILTGLKLAVFSVCIIITISLAYF</sequence>
<dbReference type="EMBL" id="MT914160">
    <property type="protein sequence ID" value="QTT61904.1"/>
    <property type="molecule type" value="mRNA"/>
</dbReference>
<evidence type="ECO:0000256" key="12">
    <source>
        <dbReference type="ARBA" id="ARBA00023180"/>
    </source>
</evidence>
<feature type="domain" description="Ig-like" evidence="17">
    <location>
        <begin position="19"/>
        <end position="114"/>
    </location>
</feature>
<evidence type="ECO:0000256" key="4">
    <source>
        <dbReference type="ARBA" id="ARBA00022475"/>
    </source>
</evidence>
<dbReference type="PROSITE" id="PS50835">
    <property type="entry name" value="IG_LIKE"/>
    <property type="match status" value="1"/>
</dbReference>
<proteinExistence type="evidence at transcript level"/>
<dbReference type="GO" id="GO:0005886">
    <property type="term" value="C:plasma membrane"/>
    <property type="evidence" value="ECO:0007669"/>
    <property type="project" value="UniProtKB-SubCell"/>
</dbReference>
<keyword evidence="13" id="KW-0393">Immunoglobulin domain</keyword>
<evidence type="ECO:0000256" key="6">
    <source>
        <dbReference type="ARBA" id="ARBA00022729"/>
    </source>
</evidence>
<evidence type="ECO:0000256" key="13">
    <source>
        <dbReference type="ARBA" id="ARBA00023319"/>
    </source>
</evidence>
<dbReference type="PANTHER" id="PTHR47904">
    <property type="entry name" value="NATURAL CYTOTOXICITY TRIGGERING RECEPTOR 3"/>
    <property type="match status" value="1"/>
</dbReference>
<evidence type="ECO:0000256" key="7">
    <source>
        <dbReference type="ARBA" id="ARBA00022859"/>
    </source>
</evidence>
<evidence type="ECO:0000256" key="15">
    <source>
        <dbReference type="SAM" id="Phobius"/>
    </source>
</evidence>
<evidence type="ECO:0000256" key="9">
    <source>
        <dbReference type="ARBA" id="ARBA00023136"/>
    </source>
</evidence>
<dbReference type="AlphaFoldDB" id="A0A8A9WQH2"/>
<keyword evidence="8 15" id="KW-1133">Transmembrane helix</keyword>
<evidence type="ECO:0000256" key="8">
    <source>
        <dbReference type="ARBA" id="ARBA00022989"/>
    </source>
</evidence>
<accession>A0A8A9WQH2</accession>
<dbReference type="InterPro" id="IPR036179">
    <property type="entry name" value="Ig-like_dom_sf"/>
</dbReference>
<keyword evidence="12" id="KW-0325">Glycoprotein</keyword>
<evidence type="ECO:0000256" key="5">
    <source>
        <dbReference type="ARBA" id="ARBA00022692"/>
    </source>
</evidence>
<evidence type="ECO:0000256" key="11">
    <source>
        <dbReference type="ARBA" id="ARBA00023170"/>
    </source>
</evidence>
<evidence type="ECO:0000256" key="1">
    <source>
        <dbReference type="ARBA" id="ARBA00004251"/>
    </source>
</evidence>
<feature type="signal peptide" evidence="16">
    <location>
        <begin position="1"/>
        <end position="18"/>
    </location>
</feature>
<keyword evidence="5 15" id="KW-0812">Transmembrane</keyword>
<reference evidence="18" key="1">
    <citation type="journal article" date="2021" name="Immunogenetics">
        <title>Analysis of shark NCR3 family genes reveals primordial features of vertebrate NKp30.</title>
        <authorList>
            <person name="Kinlein A."/>
            <person name="Janes M.E."/>
            <person name="Kincer J."/>
            <person name="Almeida T."/>
            <person name="Matz H."/>
            <person name="Sui J."/>
            <person name="Criscitiello M.F."/>
            <person name="Flajnik M.F."/>
            <person name="Ohta Y."/>
        </authorList>
    </citation>
    <scope>NUCLEOTIDE SEQUENCE</scope>
    <source>
        <tissue evidence="18">Spleen</tissue>
    </source>
</reference>
<evidence type="ECO:0000256" key="3">
    <source>
        <dbReference type="ARBA" id="ARBA00019135"/>
    </source>
</evidence>
<dbReference type="SUPFAM" id="SSF48726">
    <property type="entry name" value="Immunoglobulin"/>
    <property type="match status" value="1"/>
</dbReference>
<keyword evidence="6 16" id="KW-0732">Signal</keyword>
<keyword evidence="9 15" id="KW-0472">Membrane</keyword>
<keyword evidence="10" id="KW-1015">Disulfide bond</keyword>
<dbReference type="InterPro" id="IPR013783">
    <property type="entry name" value="Ig-like_fold"/>
</dbReference>
<dbReference type="GO" id="GO:0030101">
    <property type="term" value="P:natural killer cell activation"/>
    <property type="evidence" value="ECO:0007669"/>
    <property type="project" value="TreeGrafter"/>
</dbReference>
<comment type="similarity">
    <text evidence="2">Belongs to the natural cytotoxicity receptor (NCR) family.</text>
</comment>
<dbReference type="SMART" id="SM00409">
    <property type="entry name" value="IG"/>
    <property type="match status" value="1"/>
</dbReference>
<dbReference type="InterPro" id="IPR013106">
    <property type="entry name" value="Ig_V-set"/>
</dbReference>
<evidence type="ECO:0000256" key="14">
    <source>
        <dbReference type="ARBA" id="ARBA00032296"/>
    </source>
</evidence>
<dbReference type="Pfam" id="PF07686">
    <property type="entry name" value="V-set"/>
    <property type="match status" value="1"/>
</dbReference>
<dbReference type="GO" id="GO:0002429">
    <property type="term" value="P:immune response-activating cell surface receptor signaling pathway"/>
    <property type="evidence" value="ECO:0007669"/>
    <property type="project" value="InterPro"/>
</dbReference>
<keyword evidence="4" id="KW-1003">Cell membrane</keyword>
<evidence type="ECO:0000256" key="10">
    <source>
        <dbReference type="ARBA" id="ARBA00023157"/>
    </source>
</evidence>
<dbReference type="InterPro" id="IPR003599">
    <property type="entry name" value="Ig_sub"/>
</dbReference>
<comment type="subcellular location">
    <subcellularLocation>
        <location evidence="1">Cell membrane</location>
        <topology evidence="1">Single-pass type I membrane protein</topology>
    </subcellularLocation>
</comment>
<dbReference type="GO" id="GO:0045954">
    <property type="term" value="P:positive regulation of natural killer cell mediated cytotoxicity"/>
    <property type="evidence" value="ECO:0007669"/>
    <property type="project" value="InterPro"/>
</dbReference>
<dbReference type="Gene3D" id="2.60.40.10">
    <property type="entry name" value="Immunoglobulins"/>
    <property type="match status" value="1"/>
</dbReference>
<organism evidence="18">
    <name type="scientific">Ginglymostoma cirratum</name>
    <name type="common">Nurse shark</name>
    <name type="synonym">Squalus cirratus</name>
    <dbReference type="NCBI Taxonomy" id="7801"/>
    <lineage>
        <taxon>Eukaryota</taxon>
        <taxon>Metazoa</taxon>
        <taxon>Chordata</taxon>
        <taxon>Craniata</taxon>
        <taxon>Vertebrata</taxon>
        <taxon>Chondrichthyes</taxon>
        <taxon>Elasmobranchii</taxon>
        <taxon>Galeomorphii</taxon>
        <taxon>Galeoidea</taxon>
        <taxon>Orectolobiformes</taxon>
        <taxon>Ginglymostomatidae</taxon>
        <taxon>Ginglymostoma</taxon>
    </lineage>
</organism>
<evidence type="ECO:0000256" key="16">
    <source>
        <dbReference type="SAM" id="SignalP"/>
    </source>
</evidence>